<dbReference type="AlphaFoldDB" id="A0AAV9AQP3"/>
<feature type="transmembrane region" description="Helical" evidence="6">
    <location>
        <begin position="343"/>
        <end position="364"/>
    </location>
</feature>
<reference evidence="7" key="1">
    <citation type="journal article" date="2023" name="Nat. Commun.">
        <title>Diploid and tetraploid genomes of Acorus and the evolution of monocots.</title>
        <authorList>
            <person name="Ma L."/>
            <person name="Liu K.W."/>
            <person name="Li Z."/>
            <person name="Hsiao Y.Y."/>
            <person name="Qi Y."/>
            <person name="Fu T."/>
            <person name="Tang G.D."/>
            <person name="Zhang D."/>
            <person name="Sun W.H."/>
            <person name="Liu D.K."/>
            <person name="Li Y."/>
            <person name="Chen G.Z."/>
            <person name="Liu X.D."/>
            <person name="Liao X.Y."/>
            <person name="Jiang Y.T."/>
            <person name="Yu X."/>
            <person name="Hao Y."/>
            <person name="Huang J."/>
            <person name="Zhao X.W."/>
            <person name="Ke S."/>
            <person name="Chen Y.Y."/>
            <person name="Wu W.L."/>
            <person name="Hsu J.L."/>
            <person name="Lin Y.F."/>
            <person name="Huang M.D."/>
            <person name="Li C.Y."/>
            <person name="Huang L."/>
            <person name="Wang Z.W."/>
            <person name="Zhao X."/>
            <person name="Zhong W.Y."/>
            <person name="Peng D.H."/>
            <person name="Ahmad S."/>
            <person name="Lan S."/>
            <person name="Zhang J.S."/>
            <person name="Tsai W.C."/>
            <person name="Van de Peer Y."/>
            <person name="Liu Z.J."/>
        </authorList>
    </citation>
    <scope>NUCLEOTIDE SEQUENCE</scope>
    <source>
        <strain evidence="7">SCP</strain>
    </source>
</reference>
<feature type="transmembrane region" description="Helical" evidence="6">
    <location>
        <begin position="192"/>
        <end position="212"/>
    </location>
</feature>
<feature type="transmembrane region" description="Helical" evidence="6">
    <location>
        <begin position="301"/>
        <end position="323"/>
    </location>
</feature>
<feature type="transmembrane region" description="Helical" evidence="6">
    <location>
        <begin position="163"/>
        <end position="180"/>
    </location>
</feature>
<protein>
    <recommendedName>
        <fullName evidence="6">Protein DETOXIFICATION</fullName>
    </recommendedName>
    <alternativeName>
        <fullName evidence="6">Multidrug and toxic compound extrusion protein</fullName>
    </alternativeName>
</protein>
<feature type="transmembrane region" description="Helical" evidence="6">
    <location>
        <begin position="445"/>
        <end position="465"/>
    </location>
</feature>
<comment type="similarity">
    <text evidence="2 6">Belongs to the multi antimicrobial extrusion (MATE) (TC 2.A.66.1) family.</text>
</comment>
<evidence type="ECO:0000256" key="3">
    <source>
        <dbReference type="ARBA" id="ARBA00022692"/>
    </source>
</evidence>
<dbReference type="GO" id="GO:0015297">
    <property type="term" value="F:antiporter activity"/>
    <property type="evidence" value="ECO:0007669"/>
    <property type="project" value="InterPro"/>
</dbReference>
<evidence type="ECO:0000313" key="7">
    <source>
        <dbReference type="EMBL" id="KAK1266472.1"/>
    </source>
</evidence>
<keyword evidence="4 6" id="KW-1133">Transmembrane helix</keyword>
<feature type="transmembrane region" description="Helical" evidence="6">
    <location>
        <begin position="121"/>
        <end position="142"/>
    </location>
</feature>
<dbReference type="NCBIfam" id="TIGR00797">
    <property type="entry name" value="matE"/>
    <property type="match status" value="1"/>
</dbReference>
<proteinExistence type="inferred from homology"/>
<reference evidence="7" key="2">
    <citation type="submission" date="2023-06" db="EMBL/GenBank/DDBJ databases">
        <authorList>
            <person name="Ma L."/>
            <person name="Liu K.-W."/>
            <person name="Li Z."/>
            <person name="Hsiao Y.-Y."/>
            <person name="Qi Y."/>
            <person name="Fu T."/>
            <person name="Tang G."/>
            <person name="Zhang D."/>
            <person name="Sun W.-H."/>
            <person name="Liu D.-K."/>
            <person name="Li Y."/>
            <person name="Chen G.-Z."/>
            <person name="Liu X.-D."/>
            <person name="Liao X.-Y."/>
            <person name="Jiang Y.-T."/>
            <person name="Yu X."/>
            <person name="Hao Y."/>
            <person name="Huang J."/>
            <person name="Zhao X.-W."/>
            <person name="Ke S."/>
            <person name="Chen Y.-Y."/>
            <person name="Wu W.-L."/>
            <person name="Hsu J.-L."/>
            <person name="Lin Y.-F."/>
            <person name="Huang M.-D."/>
            <person name="Li C.-Y."/>
            <person name="Huang L."/>
            <person name="Wang Z.-W."/>
            <person name="Zhao X."/>
            <person name="Zhong W.-Y."/>
            <person name="Peng D.-H."/>
            <person name="Ahmad S."/>
            <person name="Lan S."/>
            <person name="Zhang J.-S."/>
            <person name="Tsai W.-C."/>
            <person name="Van De Peer Y."/>
            <person name="Liu Z.-J."/>
        </authorList>
    </citation>
    <scope>NUCLEOTIDE SEQUENCE</scope>
    <source>
        <strain evidence="7">SCP</strain>
        <tissue evidence="7">Leaves</tissue>
    </source>
</reference>
<name>A0AAV9AQP3_ACOGR</name>
<accession>A0AAV9AQP3</accession>
<feature type="transmembrane region" description="Helical" evidence="6">
    <location>
        <begin position="44"/>
        <end position="65"/>
    </location>
</feature>
<evidence type="ECO:0000256" key="4">
    <source>
        <dbReference type="ARBA" id="ARBA00022989"/>
    </source>
</evidence>
<evidence type="ECO:0000313" key="8">
    <source>
        <dbReference type="Proteomes" id="UP001179952"/>
    </source>
</evidence>
<comment type="caution">
    <text evidence="7">The sequence shown here is derived from an EMBL/GenBank/DDBJ whole genome shotgun (WGS) entry which is preliminary data.</text>
</comment>
<evidence type="ECO:0000256" key="5">
    <source>
        <dbReference type="ARBA" id="ARBA00023136"/>
    </source>
</evidence>
<dbReference type="EMBL" id="JAUJYN010000007">
    <property type="protein sequence ID" value="KAK1266472.1"/>
    <property type="molecule type" value="Genomic_DNA"/>
</dbReference>
<keyword evidence="8" id="KW-1185">Reference proteome</keyword>
<keyword evidence="5 6" id="KW-0472">Membrane</keyword>
<dbReference type="GO" id="GO:0042910">
    <property type="term" value="F:xenobiotic transmembrane transporter activity"/>
    <property type="evidence" value="ECO:0007669"/>
    <property type="project" value="InterPro"/>
</dbReference>
<dbReference type="Proteomes" id="UP001179952">
    <property type="component" value="Unassembled WGS sequence"/>
</dbReference>
<sequence length="490" mass="53138">MDDSSSSSSLAPLLEEGKKNEEKGVLGVTERSFLRDTCEELRTLWYIAGPAILTSLFQYSLASVTQTLVGHIGTVELAAVGIQNLVVAGVSFGIMLGMGSALETLCGQAFGAGELSMLGIYMQRSWVILSVTALFLSLFYIFSTPILKLIGTSDEISNMAGQFSIWMIPELFAFAINFPMQKFLQAQSKVMAMAWISAAALVLHLFLSWLCIIKLGLGLVGAAVTLNFSWVVLVVGQLVYIMGGSCKDSWTGFSWSAFTNLAGFFWLSLASAVMLCLEYWTLMMVILLAGMLKNPEIAVDAATICMNVEGWCFMIPLGFLAAISVRVSNELGAGRPNAAKFSVLIVVTLSVIIQTAFMVIILLTRNDFPVIFTDNELVMKKVTKITPFLCFSIFLGSIQPVLSGVAIGAGWQATVAYVNLGCYYLVGLTSAILMGLKFDLDLEGIWGGILLGILLQTIILLIITLRTDWEREAALAKERILNWGGSSSKT</sequence>
<dbReference type="CDD" id="cd13132">
    <property type="entry name" value="MATE_eukaryotic"/>
    <property type="match status" value="1"/>
</dbReference>
<feature type="transmembrane region" description="Helical" evidence="6">
    <location>
        <begin position="77"/>
        <end position="101"/>
    </location>
</feature>
<dbReference type="InterPro" id="IPR002528">
    <property type="entry name" value="MATE_fam"/>
</dbReference>
<feature type="transmembrane region" description="Helical" evidence="6">
    <location>
        <begin position="219"/>
        <end position="243"/>
    </location>
</feature>
<dbReference type="InterPro" id="IPR045069">
    <property type="entry name" value="MATE_euk"/>
</dbReference>
<dbReference type="Pfam" id="PF01554">
    <property type="entry name" value="MatE"/>
    <property type="match status" value="2"/>
</dbReference>
<keyword evidence="3 6" id="KW-0812">Transmembrane</keyword>
<feature type="transmembrane region" description="Helical" evidence="6">
    <location>
        <begin position="263"/>
        <end position="289"/>
    </location>
</feature>
<dbReference type="GO" id="GO:0016020">
    <property type="term" value="C:membrane"/>
    <property type="evidence" value="ECO:0007669"/>
    <property type="project" value="UniProtKB-SubCell"/>
</dbReference>
<evidence type="ECO:0000256" key="6">
    <source>
        <dbReference type="RuleBase" id="RU004914"/>
    </source>
</evidence>
<evidence type="ECO:0000256" key="2">
    <source>
        <dbReference type="ARBA" id="ARBA00010199"/>
    </source>
</evidence>
<comment type="subcellular location">
    <subcellularLocation>
        <location evidence="1">Membrane</location>
        <topology evidence="1">Multi-pass membrane protein</topology>
    </subcellularLocation>
</comment>
<feature type="transmembrane region" description="Helical" evidence="6">
    <location>
        <begin position="385"/>
        <end position="409"/>
    </location>
</feature>
<organism evidence="7 8">
    <name type="scientific">Acorus gramineus</name>
    <name type="common">Dwarf sweet flag</name>
    <dbReference type="NCBI Taxonomy" id="55184"/>
    <lineage>
        <taxon>Eukaryota</taxon>
        <taxon>Viridiplantae</taxon>
        <taxon>Streptophyta</taxon>
        <taxon>Embryophyta</taxon>
        <taxon>Tracheophyta</taxon>
        <taxon>Spermatophyta</taxon>
        <taxon>Magnoliopsida</taxon>
        <taxon>Liliopsida</taxon>
        <taxon>Acoraceae</taxon>
        <taxon>Acorus</taxon>
    </lineage>
</organism>
<feature type="transmembrane region" description="Helical" evidence="6">
    <location>
        <begin position="415"/>
        <end position="433"/>
    </location>
</feature>
<gene>
    <name evidence="7" type="ORF">QJS04_geneDACA014549</name>
</gene>
<dbReference type="PANTHER" id="PTHR11206">
    <property type="entry name" value="MULTIDRUG RESISTANCE PROTEIN"/>
    <property type="match status" value="1"/>
</dbReference>
<dbReference type="GO" id="GO:1990961">
    <property type="term" value="P:xenobiotic detoxification by transmembrane export across the plasma membrane"/>
    <property type="evidence" value="ECO:0007669"/>
    <property type="project" value="InterPro"/>
</dbReference>
<evidence type="ECO:0000256" key="1">
    <source>
        <dbReference type="ARBA" id="ARBA00004141"/>
    </source>
</evidence>